<name>A0ABQ0QHN0_9PROT</name>
<comment type="caution">
    <text evidence="1">The sequence shown here is derived from an EMBL/GenBank/DDBJ whole genome shotgun (WGS) entry which is preliminary data.</text>
</comment>
<gene>
    <name evidence="1" type="ORF">AA106556_0668</name>
</gene>
<dbReference type="EMBL" id="BAQB01000005">
    <property type="protein sequence ID" value="GBR45149.1"/>
    <property type="molecule type" value="Genomic_DNA"/>
</dbReference>
<keyword evidence="2" id="KW-1185">Reference proteome</keyword>
<accession>A0ABQ0QHN0</accession>
<organism evidence="1 2">
    <name type="scientific">Neokomagataea tanensis NBRC 106556</name>
    <dbReference type="NCBI Taxonomy" id="1223519"/>
    <lineage>
        <taxon>Bacteria</taxon>
        <taxon>Pseudomonadati</taxon>
        <taxon>Pseudomonadota</taxon>
        <taxon>Alphaproteobacteria</taxon>
        <taxon>Acetobacterales</taxon>
        <taxon>Acetobacteraceae</taxon>
        <taxon>Neokomagataea</taxon>
    </lineage>
</organism>
<proteinExistence type="predicted"/>
<evidence type="ECO:0000313" key="2">
    <source>
        <dbReference type="Proteomes" id="UP001062443"/>
    </source>
</evidence>
<dbReference type="Proteomes" id="UP001062443">
    <property type="component" value="Unassembled WGS sequence"/>
</dbReference>
<protein>
    <submittedName>
        <fullName evidence="1">Uncharacterized protein</fullName>
    </submittedName>
</protein>
<sequence>MNVLAFLIIDIKDMPGDARGDGDVGDRDHSAGCLQDDRHVTAMDGCDGYGDDVGIGSTVGAVGGMASRSVMCAAVMIGAQNSEKNQKNDEYNDEAYEPS</sequence>
<reference evidence="1" key="1">
    <citation type="submission" date="2013-04" db="EMBL/GenBank/DDBJ databases">
        <title>The genome sequencing project of 58 acetic acid bacteria.</title>
        <authorList>
            <person name="Okamoto-Kainuma A."/>
            <person name="Ishikawa M."/>
            <person name="Umino S."/>
            <person name="Koizumi Y."/>
            <person name="Shiwa Y."/>
            <person name="Yoshikawa H."/>
            <person name="Matsutani M."/>
            <person name="Matsushita K."/>
        </authorList>
    </citation>
    <scope>NUCLEOTIDE SEQUENCE</scope>
    <source>
        <strain evidence="1">NBRC 106556</strain>
    </source>
</reference>
<evidence type="ECO:0000313" key="1">
    <source>
        <dbReference type="EMBL" id="GBR45149.1"/>
    </source>
</evidence>